<name>A0A0B1P763_UNCNE</name>
<accession>A0A0B1P763</accession>
<feature type="region of interest" description="Disordered" evidence="6">
    <location>
        <begin position="1"/>
        <end position="32"/>
    </location>
</feature>
<dbReference type="GO" id="GO:0032299">
    <property type="term" value="C:ribonuclease H2 complex"/>
    <property type="evidence" value="ECO:0007669"/>
    <property type="project" value="InterPro"/>
</dbReference>
<feature type="domain" description="Ribonuclease H2 subunit B wHTH" evidence="7">
    <location>
        <begin position="132"/>
        <end position="345"/>
    </location>
</feature>
<keyword evidence="3" id="KW-0539">Nucleus</keyword>
<dbReference type="HOGENOM" id="CLU_057573_0_0_1"/>
<dbReference type="AlphaFoldDB" id="A0A0B1P763"/>
<feature type="domain" description="Rnh202 triple barrel" evidence="8">
    <location>
        <begin position="39"/>
        <end position="129"/>
    </location>
</feature>
<dbReference type="STRING" id="52586.A0A0B1P763"/>
<comment type="function">
    <text evidence="4">Non catalytic subunit of RNase H2, an endonuclease that specifically degrades the RNA of RNA:DNA hybrids. Participates in DNA replication, possibly by mediating the removal of lagging-strand Okazaki fragment RNA primers during DNA replication. Mediates the excision of single ribonucleotides from DNA:RNA duplexes.</text>
</comment>
<dbReference type="EMBL" id="JNVN01001841">
    <property type="protein sequence ID" value="KHJ32746.1"/>
    <property type="molecule type" value="Genomic_DNA"/>
</dbReference>
<dbReference type="PANTHER" id="PTHR13383">
    <property type="entry name" value="RIBONUCLEASE H2 SUBUNIT B"/>
    <property type="match status" value="1"/>
</dbReference>
<dbReference type="CDD" id="cd09270">
    <property type="entry name" value="RNase_H2-B"/>
    <property type="match status" value="1"/>
</dbReference>
<evidence type="ECO:0000256" key="1">
    <source>
        <dbReference type="ARBA" id="ARBA00004123"/>
    </source>
</evidence>
<evidence type="ECO:0000313" key="10">
    <source>
        <dbReference type="Proteomes" id="UP000030854"/>
    </source>
</evidence>
<feature type="compositionally biased region" description="Basic and acidic residues" evidence="6">
    <location>
        <begin position="386"/>
        <end position="410"/>
    </location>
</feature>
<comment type="subcellular location">
    <subcellularLocation>
        <location evidence="1">Nucleus</location>
    </subcellularLocation>
</comment>
<dbReference type="PANTHER" id="PTHR13383:SF11">
    <property type="entry name" value="RIBONUCLEASE H2 SUBUNIT B"/>
    <property type="match status" value="1"/>
</dbReference>
<evidence type="ECO:0000256" key="2">
    <source>
        <dbReference type="ARBA" id="ARBA00019062"/>
    </source>
</evidence>
<protein>
    <recommendedName>
        <fullName evidence="2">Ribonuclease H2 subunit B</fullName>
    </recommendedName>
    <alternativeName>
        <fullName evidence="5">Ribonuclease HI subunit B</fullName>
    </alternativeName>
</protein>
<dbReference type="GO" id="GO:0006401">
    <property type="term" value="P:RNA catabolic process"/>
    <property type="evidence" value="ECO:0007669"/>
    <property type="project" value="TreeGrafter"/>
</dbReference>
<sequence>MANPQSEDSSRNTNITGAQDLNGDFKPEFSDQSPPQLLLLPKDLSKDARIISLKHPRGCNDTYYLVCPIKGVYELRTITESESTRRSLFLYPNHKGETRGNETDELKTHPNHNGYIMRNASLFVATLIDPLFLILPSLVPPINTKSSAHQKSLYLSFDDYLDRLITDSPRFVYLTNMIPIRRKLFQRMIAVCDSVDVDDEKMYRLNEGELAKELIRKALRMTEGGLPPSIEEKFIKKALEVPATKETFENNCKSDSPLVEEKKEGENLSVKGDQLKKIDPLPSMIRSVDDEPTTNMTLINSELLSDDHLAQKLIYKDEVSDLLRLKTCLLFIISNYITPHMGEFLKNLLFVQNSVISFISLENHLTKVAKLRQDAVNARFNDDYSRKRVRPGDDDSETRAEKRKKEDKLKKSVSCSRGVNALKKANISGMKKMSEFFKKS</sequence>
<evidence type="ECO:0000259" key="8">
    <source>
        <dbReference type="Pfam" id="PF17745"/>
    </source>
</evidence>
<dbReference type="InterPro" id="IPR041195">
    <property type="entry name" value="Rnh202_N"/>
</dbReference>
<dbReference type="OMA" id="YYFCPKL"/>
<dbReference type="InterPro" id="IPR040456">
    <property type="entry name" value="RNase_H2_suB"/>
</dbReference>
<evidence type="ECO:0000256" key="4">
    <source>
        <dbReference type="ARBA" id="ARBA00024778"/>
    </source>
</evidence>
<evidence type="ECO:0000256" key="6">
    <source>
        <dbReference type="SAM" id="MobiDB-lite"/>
    </source>
</evidence>
<evidence type="ECO:0000259" key="7">
    <source>
        <dbReference type="Pfam" id="PF09468"/>
    </source>
</evidence>
<evidence type="ECO:0000256" key="3">
    <source>
        <dbReference type="ARBA" id="ARBA00023242"/>
    </source>
</evidence>
<dbReference type="Pfam" id="PF09468">
    <property type="entry name" value="RNase_H2-Ydr279"/>
    <property type="match status" value="1"/>
</dbReference>
<reference evidence="9 10" key="1">
    <citation type="journal article" date="2014" name="BMC Genomics">
        <title>Adaptive genomic structural variation in the grape powdery mildew pathogen, Erysiphe necator.</title>
        <authorList>
            <person name="Jones L."/>
            <person name="Riaz S."/>
            <person name="Morales-Cruz A."/>
            <person name="Amrine K.C."/>
            <person name="McGuire B."/>
            <person name="Gubler W.D."/>
            <person name="Walker M.A."/>
            <person name="Cantu D."/>
        </authorList>
    </citation>
    <scope>NUCLEOTIDE SEQUENCE [LARGE SCALE GENOMIC DNA]</scope>
    <source>
        <strain evidence="10">c</strain>
    </source>
</reference>
<dbReference type="InterPro" id="IPR019024">
    <property type="entry name" value="RNase_H2_suB_wHTH"/>
</dbReference>
<dbReference type="GO" id="GO:0005654">
    <property type="term" value="C:nucleoplasm"/>
    <property type="evidence" value="ECO:0007669"/>
    <property type="project" value="TreeGrafter"/>
</dbReference>
<evidence type="ECO:0000313" key="9">
    <source>
        <dbReference type="EMBL" id="KHJ32746.1"/>
    </source>
</evidence>
<evidence type="ECO:0000256" key="5">
    <source>
        <dbReference type="ARBA" id="ARBA00033464"/>
    </source>
</evidence>
<feature type="compositionally biased region" description="Polar residues" evidence="6">
    <location>
        <begin position="1"/>
        <end position="19"/>
    </location>
</feature>
<gene>
    <name evidence="9" type="ORF">EV44_g2862</name>
</gene>
<dbReference type="Proteomes" id="UP000030854">
    <property type="component" value="Unassembled WGS sequence"/>
</dbReference>
<feature type="region of interest" description="Disordered" evidence="6">
    <location>
        <begin position="386"/>
        <end position="412"/>
    </location>
</feature>
<keyword evidence="10" id="KW-1185">Reference proteome</keyword>
<organism evidence="9 10">
    <name type="scientific">Uncinula necator</name>
    <name type="common">Grape powdery mildew</name>
    <dbReference type="NCBI Taxonomy" id="52586"/>
    <lineage>
        <taxon>Eukaryota</taxon>
        <taxon>Fungi</taxon>
        <taxon>Dikarya</taxon>
        <taxon>Ascomycota</taxon>
        <taxon>Pezizomycotina</taxon>
        <taxon>Leotiomycetes</taxon>
        <taxon>Erysiphales</taxon>
        <taxon>Erysiphaceae</taxon>
        <taxon>Erysiphe</taxon>
    </lineage>
</organism>
<dbReference type="Gene3D" id="1.10.20.120">
    <property type="match status" value="1"/>
</dbReference>
<proteinExistence type="predicted"/>
<comment type="caution">
    <text evidence="9">The sequence shown here is derived from an EMBL/GenBank/DDBJ whole genome shotgun (WGS) entry which is preliminary data.</text>
</comment>
<dbReference type="Pfam" id="PF17745">
    <property type="entry name" value="Ydr279_N"/>
    <property type="match status" value="1"/>
</dbReference>